<keyword evidence="7 11" id="KW-0406">Ion transport</keyword>
<dbReference type="PANTHER" id="PTHR11690:SF248">
    <property type="entry name" value="PICKPOCKET 17, ISOFORM A"/>
    <property type="match status" value="1"/>
</dbReference>
<evidence type="ECO:0000256" key="14">
    <source>
        <dbReference type="SAM" id="Phobius"/>
    </source>
</evidence>
<keyword evidence="10 11" id="KW-0407">Ion channel</keyword>
<evidence type="ECO:0000256" key="12">
    <source>
        <dbReference type="SAM" id="Coils"/>
    </source>
</evidence>
<feature type="coiled-coil region" evidence="12">
    <location>
        <begin position="261"/>
        <end position="366"/>
    </location>
</feature>
<keyword evidence="8 14" id="KW-0472">Membrane</keyword>
<evidence type="ECO:0000313" key="17">
    <source>
        <dbReference type="Proteomes" id="UP000549394"/>
    </source>
</evidence>
<reference evidence="16 17" key="1">
    <citation type="submission" date="2020-08" db="EMBL/GenBank/DDBJ databases">
        <authorList>
            <person name="Hejnol A."/>
        </authorList>
    </citation>
    <scope>NUCLEOTIDE SEQUENCE [LARGE SCALE GENOMIC DNA]</scope>
</reference>
<comment type="similarity">
    <text evidence="11">Belongs to the amiloride-sensitive sodium channel (TC 1.A.6) family.</text>
</comment>
<accession>A0A7I8V4Z1</accession>
<dbReference type="InterPro" id="IPR001315">
    <property type="entry name" value="CARD"/>
</dbReference>
<dbReference type="GO" id="GO:0005886">
    <property type="term" value="C:plasma membrane"/>
    <property type="evidence" value="ECO:0007669"/>
    <property type="project" value="TreeGrafter"/>
</dbReference>
<evidence type="ECO:0000256" key="11">
    <source>
        <dbReference type="RuleBase" id="RU000679"/>
    </source>
</evidence>
<dbReference type="GO" id="GO:0015280">
    <property type="term" value="F:ligand-gated sodium channel activity"/>
    <property type="evidence" value="ECO:0007669"/>
    <property type="project" value="TreeGrafter"/>
</dbReference>
<feature type="domain" description="CARD" evidence="15">
    <location>
        <begin position="1"/>
        <end position="91"/>
    </location>
</feature>
<feature type="coiled-coil region" evidence="12">
    <location>
        <begin position="196"/>
        <end position="233"/>
    </location>
</feature>
<dbReference type="OrthoDB" id="6319720at2759"/>
<evidence type="ECO:0000256" key="3">
    <source>
        <dbReference type="ARBA" id="ARBA00022461"/>
    </source>
</evidence>
<keyword evidence="2 11" id="KW-0813">Transport</keyword>
<dbReference type="InterPro" id="IPR001873">
    <property type="entry name" value="ENaC"/>
</dbReference>
<evidence type="ECO:0000256" key="1">
    <source>
        <dbReference type="ARBA" id="ARBA00004141"/>
    </source>
</evidence>
<dbReference type="SUPFAM" id="SSF47986">
    <property type="entry name" value="DEATH domain"/>
    <property type="match status" value="1"/>
</dbReference>
<dbReference type="Gene3D" id="2.60.470.10">
    <property type="entry name" value="Acid-sensing ion channels like domains"/>
    <property type="match status" value="1"/>
</dbReference>
<protein>
    <submittedName>
        <fullName evidence="16">DgyrCDS616</fullName>
    </submittedName>
</protein>
<comment type="caution">
    <text evidence="16">The sequence shown here is derived from an EMBL/GenBank/DDBJ whole genome shotgun (WGS) entry which is preliminary data.</text>
</comment>
<comment type="subcellular location">
    <subcellularLocation>
        <location evidence="1">Membrane</location>
        <topology evidence="1">Multi-pass membrane protein</topology>
    </subcellularLocation>
</comment>
<feature type="transmembrane region" description="Helical" evidence="14">
    <location>
        <begin position="953"/>
        <end position="970"/>
    </location>
</feature>
<dbReference type="EMBL" id="CAJFCJ010000001">
    <property type="protein sequence ID" value="CAD5111297.1"/>
    <property type="molecule type" value="Genomic_DNA"/>
</dbReference>
<name>A0A7I8V4Z1_9ANNE</name>
<evidence type="ECO:0000256" key="2">
    <source>
        <dbReference type="ARBA" id="ARBA00022448"/>
    </source>
</evidence>
<dbReference type="InterPro" id="IPR011029">
    <property type="entry name" value="DEATH-like_dom_sf"/>
</dbReference>
<keyword evidence="9 11" id="KW-0739">Sodium transport</keyword>
<evidence type="ECO:0000256" key="8">
    <source>
        <dbReference type="ARBA" id="ARBA00023136"/>
    </source>
</evidence>
<evidence type="ECO:0000256" key="5">
    <source>
        <dbReference type="ARBA" id="ARBA00022989"/>
    </source>
</evidence>
<evidence type="ECO:0000256" key="4">
    <source>
        <dbReference type="ARBA" id="ARBA00022692"/>
    </source>
</evidence>
<dbReference type="Gene3D" id="1.10.287.770">
    <property type="entry name" value="YojJ-like"/>
    <property type="match status" value="1"/>
</dbReference>
<evidence type="ECO:0000259" key="15">
    <source>
        <dbReference type="PROSITE" id="PS50209"/>
    </source>
</evidence>
<keyword evidence="3 11" id="KW-0894">Sodium channel</keyword>
<sequence length="977" mass="111660">MDHVKKKLLTQSTPFIMSHLTPNNEMIEALRKEAVLTHEESNQIIQDDTTAGKCILLICFIRKKDNRSWTKFITILEQYGASTVSSMLRSKSTASEVVLPDKRTLSYLETCLNNISVPHKIVKEVATKVVLKEVYHDDVSTLQEKILNLQRSLRAASLVNPSPAHPTLPPISRPDSEERSMSVSSEESFGELHALIKQKEDAIKKKDKEYERLKNIMNDIQQEYDTLMNVNQEYLNIITNLQAIHDGKTPRSVAAERDAAILDMKSALFEAQEKIESLRTEVQELDVKAKDAQSAFNHLQKKELKYREMLGLPPDSDNESVERRIQELLQNGTMQKSDLDKLKQELNKVKESRLAAEEKLNAIVREKEHIEFYMRQQEMTMRRMKRQTVAKPTLVAAESTVVQAKIAGALRLPSIEPSCRPTTGKHQQKLNYCIFCRTEFDNSKATTCRVHYRALVKGHWMCCKDECHRGAGCLQLPHMYIEITADRKVFLTDGARYAQLLSSVSFDKSANPSADHTTVVIGDCDIKKNDCIRNKPSSENYLSFWSINFLKDVTVVGIKRVLSGGNLKLSRILWLFLIVFSLGFMCFQVHDRITYYLKYETVSKLKFVQLSEPNFPIVTICNENRMIKGKLIVEIDDMRILNKLRDIWAVSPVKDDNYYPPEVMKSLKNNSYRDWSIVYSNSSQTIEEAVAMCKFKQRDCVYSDMGYISTNLGRCFQFNPHHKLKLLVGGAMESFQILLYVGQEEYFIANSAAAGFRILFHSPSKIFRMAEESILLSPGFPYGINIKFRKTQQLPYPYGECSDKANYTRVSCLNKCFEIYAAKECKCRDISFTNGKEYPVCAPLNLFCLKDAEKTFYRSGIVANACKCNFECVMDHYDFTNSMAMFGNTFLDVLKEIVNTSSKEISKNYIMVSIYVSNIIRQNLIEKPAYTLLALLSDIGGAFGLALGATVLTIFEFVEYFIIIFTKLIVSRTPRQS</sequence>
<evidence type="ECO:0000256" key="9">
    <source>
        <dbReference type="ARBA" id="ARBA00023201"/>
    </source>
</evidence>
<keyword evidence="4 11" id="KW-0812">Transmembrane</keyword>
<feature type="region of interest" description="Disordered" evidence="13">
    <location>
        <begin position="158"/>
        <end position="186"/>
    </location>
</feature>
<evidence type="ECO:0000313" key="16">
    <source>
        <dbReference type="EMBL" id="CAD5111297.1"/>
    </source>
</evidence>
<dbReference type="AlphaFoldDB" id="A0A7I8V4Z1"/>
<evidence type="ECO:0000256" key="10">
    <source>
        <dbReference type="ARBA" id="ARBA00023303"/>
    </source>
</evidence>
<evidence type="ECO:0000256" key="13">
    <source>
        <dbReference type="SAM" id="MobiDB-lite"/>
    </source>
</evidence>
<keyword evidence="17" id="KW-1185">Reference proteome</keyword>
<keyword evidence="12" id="KW-0175">Coiled coil</keyword>
<dbReference type="PANTHER" id="PTHR11690">
    <property type="entry name" value="AMILORIDE-SENSITIVE SODIUM CHANNEL-RELATED"/>
    <property type="match status" value="1"/>
</dbReference>
<dbReference type="Pfam" id="PF00858">
    <property type="entry name" value="ASC"/>
    <property type="match status" value="1"/>
</dbReference>
<evidence type="ECO:0000256" key="7">
    <source>
        <dbReference type="ARBA" id="ARBA00023065"/>
    </source>
</evidence>
<proteinExistence type="inferred from homology"/>
<keyword evidence="6" id="KW-0915">Sodium</keyword>
<dbReference type="PROSITE" id="PS50209">
    <property type="entry name" value="CARD"/>
    <property type="match status" value="1"/>
</dbReference>
<keyword evidence="5 14" id="KW-1133">Transmembrane helix</keyword>
<dbReference type="PRINTS" id="PR01078">
    <property type="entry name" value="AMINACHANNEL"/>
</dbReference>
<gene>
    <name evidence="16" type="ORF">DGYR_LOCUS612</name>
</gene>
<evidence type="ECO:0000256" key="6">
    <source>
        <dbReference type="ARBA" id="ARBA00023053"/>
    </source>
</evidence>
<feature type="compositionally biased region" description="Pro residues" evidence="13">
    <location>
        <begin position="163"/>
        <end position="172"/>
    </location>
</feature>
<dbReference type="GO" id="GO:0042981">
    <property type="term" value="P:regulation of apoptotic process"/>
    <property type="evidence" value="ECO:0007669"/>
    <property type="project" value="InterPro"/>
</dbReference>
<organism evidence="16 17">
    <name type="scientific">Dimorphilus gyrociliatus</name>
    <dbReference type="NCBI Taxonomy" id="2664684"/>
    <lineage>
        <taxon>Eukaryota</taxon>
        <taxon>Metazoa</taxon>
        <taxon>Spiralia</taxon>
        <taxon>Lophotrochozoa</taxon>
        <taxon>Annelida</taxon>
        <taxon>Polychaeta</taxon>
        <taxon>Polychaeta incertae sedis</taxon>
        <taxon>Dinophilidae</taxon>
        <taxon>Dimorphilus</taxon>
    </lineage>
</organism>
<dbReference type="Proteomes" id="UP000549394">
    <property type="component" value="Unassembled WGS sequence"/>
</dbReference>
<dbReference type="Gene3D" id="1.10.533.10">
    <property type="entry name" value="Death Domain, Fas"/>
    <property type="match status" value="1"/>
</dbReference>